<feature type="compositionally biased region" description="Low complexity" evidence="1">
    <location>
        <begin position="111"/>
        <end position="128"/>
    </location>
</feature>
<reference evidence="2 3" key="1">
    <citation type="submission" date="2015-03" db="EMBL/GenBank/DDBJ databases">
        <title>Genomics and transcriptomics of the oil-accumulating basidiomycete yeast T. oleaginosus allow insights into substrate utilization and the diverse evolutionary trajectories of mating systems in fungi.</title>
        <authorList>
            <consortium name="DOE Joint Genome Institute"/>
            <person name="Kourist R."/>
            <person name="Kracht O."/>
            <person name="Bracharz F."/>
            <person name="Lipzen A."/>
            <person name="Nolan M."/>
            <person name="Ohm R."/>
            <person name="Grigoriev I."/>
            <person name="Sun S."/>
            <person name="Heitman J."/>
            <person name="Bruck T."/>
            <person name="Nowrousian M."/>
        </authorList>
    </citation>
    <scope>NUCLEOTIDE SEQUENCE [LARGE SCALE GENOMIC DNA]</scope>
    <source>
        <strain evidence="2 3">IBC0246</strain>
    </source>
</reference>
<dbReference type="GeneID" id="28980441"/>
<feature type="compositionally biased region" description="Low complexity" evidence="1">
    <location>
        <begin position="57"/>
        <end position="78"/>
    </location>
</feature>
<name>A0A0J0XCD9_9TREE</name>
<dbReference type="AlphaFoldDB" id="A0A0J0XCD9"/>
<evidence type="ECO:0000313" key="2">
    <source>
        <dbReference type="EMBL" id="KLT38717.1"/>
    </source>
</evidence>
<keyword evidence="3" id="KW-1185">Reference proteome</keyword>
<proteinExistence type="predicted"/>
<gene>
    <name evidence="2" type="ORF">CC85DRAFT_19513</name>
</gene>
<dbReference type="EMBL" id="KQ087287">
    <property type="protein sequence ID" value="KLT38717.1"/>
    <property type="molecule type" value="Genomic_DNA"/>
</dbReference>
<accession>A0A0J0XCD9</accession>
<dbReference type="Proteomes" id="UP000053611">
    <property type="component" value="Unassembled WGS sequence"/>
</dbReference>
<evidence type="ECO:0000313" key="3">
    <source>
        <dbReference type="Proteomes" id="UP000053611"/>
    </source>
</evidence>
<protein>
    <submittedName>
        <fullName evidence="2">Uncharacterized protein</fullName>
    </submittedName>
</protein>
<organism evidence="2 3">
    <name type="scientific">Cutaneotrichosporon oleaginosum</name>
    <dbReference type="NCBI Taxonomy" id="879819"/>
    <lineage>
        <taxon>Eukaryota</taxon>
        <taxon>Fungi</taxon>
        <taxon>Dikarya</taxon>
        <taxon>Basidiomycota</taxon>
        <taxon>Agaricomycotina</taxon>
        <taxon>Tremellomycetes</taxon>
        <taxon>Trichosporonales</taxon>
        <taxon>Trichosporonaceae</taxon>
        <taxon>Cutaneotrichosporon</taxon>
    </lineage>
</organism>
<sequence length="242" mass="25644">MPEARSPSKRLSSLFAFLRPRKSKDKSDSGSFRFSARSRTTTPAPPSVAEKPPSPLSPSATSLVSPATLAPPTLASPVYDASHTSSATMSRMSGLNEVDVAKFPLPPDALPPSSSSSPSATSATASPAVKEERQRVVTRSESTPVFSLDHHTLDLTLSNPASPRAPAPHPPSHPSSPRPSTSLKQPGFLRRASIAGLRQTPKSRPQSLLPPAPIPQIDLKFDVGRMDVDFAQAKQSRSTSTL</sequence>
<feature type="region of interest" description="Disordered" evidence="1">
    <location>
        <begin position="1"/>
        <end position="189"/>
    </location>
</feature>
<feature type="compositionally biased region" description="Polar residues" evidence="1">
    <location>
        <begin position="82"/>
        <end position="93"/>
    </location>
</feature>
<feature type="compositionally biased region" description="Polar residues" evidence="1">
    <location>
        <begin position="29"/>
        <end position="42"/>
    </location>
</feature>
<feature type="compositionally biased region" description="Pro residues" evidence="1">
    <location>
        <begin position="163"/>
        <end position="177"/>
    </location>
</feature>
<evidence type="ECO:0000256" key="1">
    <source>
        <dbReference type="SAM" id="MobiDB-lite"/>
    </source>
</evidence>
<dbReference type="RefSeq" id="XP_018275208.1">
    <property type="nucleotide sequence ID" value="XM_018419838.1"/>
</dbReference>